<sequence length="521" mass="58131">MLHIKDNVMHGPCLTSTDDAAGLANFAFTLSPRFADTQNETALTRRVFRDEQTVCNLGNARFAEELAEWLNISITDNFAAAACRLPEVYSRDIYMDFLDDWGTHMTMEVDLGTRVIQRSETSMLEFVHLVERTSGEDLRVGGSYLGFGASLEVNFPSFTARDVADLTFGNYVATLRLGSQAKPEPISIKIASIDHALDPRYWWRLPEMTAHGLCNATFDPNVTATNLRRALSDYAAYKMALEVTDPPLRIPLSWPRGTYGLMKAVSGCPTTEESRGLRAGVTRTQRILSHRTKFLRPFILQIMKQKDDECHRCPSATIPNCGDVSEVGWGHVSDGEYGFCYSGIWVTDGNLRLEFCIKGTDQVSEWDVDWPAGDYCILKYKTCPAGFKDGFIQFNDQDILQTTRREVPCLMACTTATPRSSSAADHSASRRNDASPTVTQPLYLPPSIPFFLVRYSGGCPFVHNMAVREETVWWDEAINTVFSPSPRQGGAHPFDDGDSSNHRLHFCYYSPNGSNPDTPVG</sequence>
<comment type="caution">
    <text evidence="4">The sequence shown here is derived from an EMBL/GenBank/DDBJ whole genome shotgun (WGS) entry which is preliminary data.</text>
</comment>
<evidence type="ECO:0008006" key="6">
    <source>
        <dbReference type="Google" id="ProtNLM"/>
    </source>
</evidence>
<feature type="domain" description="Apextrin C-terminal" evidence="3">
    <location>
        <begin position="346"/>
        <end position="509"/>
    </location>
</feature>
<dbReference type="Pfam" id="PF16977">
    <property type="entry name" value="ApeC"/>
    <property type="match status" value="1"/>
</dbReference>
<dbReference type="EMBL" id="PZQS01000007">
    <property type="protein sequence ID" value="PVD27599.1"/>
    <property type="molecule type" value="Genomic_DNA"/>
</dbReference>
<feature type="domain" description="MACPF" evidence="2">
    <location>
        <begin position="28"/>
        <end position="117"/>
    </location>
</feature>
<dbReference type="InterPro" id="IPR031569">
    <property type="entry name" value="ApeC"/>
</dbReference>
<organism evidence="4 5">
    <name type="scientific">Pomacea canaliculata</name>
    <name type="common">Golden apple snail</name>
    <dbReference type="NCBI Taxonomy" id="400727"/>
    <lineage>
        <taxon>Eukaryota</taxon>
        <taxon>Metazoa</taxon>
        <taxon>Spiralia</taxon>
        <taxon>Lophotrochozoa</taxon>
        <taxon>Mollusca</taxon>
        <taxon>Gastropoda</taxon>
        <taxon>Caenogastropoda</taxon>
        <taxon>Architaenioglossa</taxon>
        <taxon>Ampullarioidea</taxon>
        <taxon>Ampullariidae</taxon>
        <taxon>Pomacea</taxon>
    </lineage>
</organism>
<reference evidence="4 5" key="1">
    <citation type="submission" date="2018-04" db="EMBL/GenBank/DDBJ databases">
        <title>The genome of golden apple snail Pomacea canaliculata provides insight into stress tolerance and invasive adaptation.</title>
        <authorList>
            <person name="Liu C."/>
            <person name="Liu B."/>
            <person name="Ren Y."/>
            <person name="Zhang Y."/>
            <person name="Wang H."/>
            <person name="Li S."/>
            <person name="Jiang F."/>
            <person name="Yin L."/>
            <person name="Zhang G."/>
            <person name="Qian W."/>
            <person name="Fan W."/>
        </authorList>
    </citation>
    <scope>NUCLEOTIDE SEQUENCE [LARGE SCALE GENOMIC DNA]</scope>
    <source>
        <strain evidence="4">SZHN2017</strain>
        <tissue evidence="4">Muscle</tissue>
    </source>
</reference>
<keyword evidence="5" id="KW-1185">Reference proteome</keyword>
<dbReference type="Pfam" id="PF01823">
    <property type="entry name" value="MACPF"/>
    <property type="match status" value="1"/>
</dbReference>
<name>A0A2T7P2F5_POMCA</name>
<evidence type="ECO:0000256" key="1">
    <source>
        <dbReference type="SAM" id="MobiDB-lite"/>
    </source>
</evidence>
<protein>
    <recommendedName>
        <fullName evidence="6">MACPF domain-containing protein</fullName>
    </recommendedName>
</protein>
<dbReference type="OrthoDB" id="1366754at2759"/>
<dbReference type="Proteomes" id="UP000245119">
    <property type="component" value="Linkage Group LG7"/>
</dbReference>
<dbReference type="AlphaFoldDB" id="A0A2T7P2F5"/>
<evidence type="ECO:0000259" key="2">
    <source>
        <dbReference type="Pfam" id="PF01823"/>
    </source>
</evidence>
<gene>
    <name evidence="4" type="ORF">C0Q70_12763</name>
</gene>
<evidence type="ECO:0000313" key="4">
    <source>
        <dbReference type="EMBL" id="PVD27599.1"/>
    </source>
</evidence>
<proteinExistence type="predicted"/>
<dbReference type="InterPro" id="IPR020864">
    <property type="entry name" value="MACPF"/>
</dbReference>
<feature type="region of interest" description="Disordered" evidence="1">
    <location>
        <begin position="419"/>
        <end position="438"/>
    </location>
</feature>
<evidence type="ECO:0000259" key="3">
    <source>
        <dbReference type="Pfam" id="PF16977"/>
    </source>
</evidence>
<dbReference type="PANTHER" id="PTHR19324">
    <property type="entry name" value="PERFORIN-LIKE PROTEIN 1"/>
    <property type="match status" value="1"/>
</dbReference>
<dbReference type="PANTHER" id="PTHR19324:SF33">
    <property type="entry name" value="MUCIN-5AC"/>
    <property type="match status" value="1"/>
</dbReference>
<evidence type="ECO:0000313" key="5">
    <source>
        <dbReference type="Proteomes" id="UP000245119"/>
    </source>
</evidence>
<accession>A0A2T7P2F5</accession>